<dbReference type="Proteomes" id="UP000199053">
    <property type="component" value="Unassembled WGS sequence"/>
</dbReference>
<dbReference type="InterPro" id="IPR053842">
    <property type="entry name" value="NikA-like"/>
</dbReference>
<dbReference type="STRING" id="246191.SAMN05660337_3237"/>
<dbReference type="RefSeq" id="WP_092162939.1">
    <property type="nucleotide sequence ID" value="NZ_FNGA01000005.1"/>
</dbReference>
<gene>
    <name evidence="1" type="ORF">SAMN05660337_3237</name>
</gene>
<dbReference type="EMBL" id="FNGA01000005">
    <property type="protein sequence ID" value="SDL53947.1"/>
    <property type="molecule type" value="Genomic_DNA"/>
</dbReference>
<reference evidence="2" key="1">
    <citation type="submission" date="2016-10" db="EMBL/GenBank/DDBJ databases">
        <authorList>
            <person name="Varghese N."/>
            <person name="Submissions S."/>
        </authorList>
    </citation>
    <scope>NUCLEOTIDE SEQUENCE [LARGE SCALE GENOMIC DNA]</scope>
    <source>
        <strain evidence="2">DSM 16995</strain>
    </source>
</reference>
<proteinExistence type="predicted"/>
<dbReference type="Pfam" id="PF21983">
    <property type="entry name" value="NikA-like"/>
    <property type="match status" value="1"/>
</dbReference>
<name>A0A1G9KWW2_9BACT</name>
<dbReference type="AlphaFoldDB" id="A0A1G9KWW2"/>
<dbReference type="OrthoDB" id="3268032at2"/>
<evidence type="ECO:0000313" key="1">
    <source>
        <dbReference type="EMBL" id="SDL53947.1"/>
    </source>
</evidence>
<sequence length="98" mass="11308">MSTARTKWINLRVTPEEKKIITSEAETKGMSTCDFVRHKLGKQRVRKTKREREKLLHVARIGNNLNQLARWANTYKSNADSILILAELSAVEKELKCI</sequence>
<evidence type="ECO:0000313" key="2">
    <source>
        <dbReference type="Proteomes" id="UP000199053"/>
    </source>
</evidence>
<organism evidence="1 2">
    <name type="scientific">Maridesulfovibrio ferrireducens</name>
    <dbReference type="NCBI Taxonomy" id="246191"/>
    <lineage>
        <taxon>Bacteria</taxon>
        <taxon>Pseudomonadati</taxon>
        <taxon>Thermodesulfobacteriota</taxon>
        <taxon>Desulfovibrionia</taxon>
        <taxon>Desulfovibrionales</taxon>
        <taxon>Desulfovibrionaceae</taxon>
        <taxon>Maridesulfovibrio</taxon>
    </lineage>
</organism>
<protein>
    <submittedName>
        <fullName evidence="1">Mobilisation protein (MobC)</fullName>
    </submittedName>
</protein>
<keyword evidence="2" id="KW-1185">Reference proteome</keyword>
<accession>A0A1G9KWW2</accession>